<dbReference type="NCBIfam" id="NF007697">
    <property type="entry name" value="PRK10378.1"/>
    <property type="match status" value="1"/>
</dbReference>
<evidence type="ECO:0000256" key="1">
    <source>
        <dbReference type="ARBA" id="ARBA00004418"/>
    </source>
</evidence>
<dbReference type="GO" id="GO:0042597">
    <property type="term" value="C:periplasmic space"/>
    <property type="evidence" value="ECO:0007669"/>
    <property type="project" value="UniProtKB-SubCell"/>
</dbReference>
<name>A0A7W6BXE1_9HYPH</name>
<keyword evidence="3" id="KW-0732">Signal</keyword>
<dbReference type="PANTHER" id="PTHR39192:SF1">
    <property type="entry name" value="IRON UPTAKE SYSTEM COMPONENT EFEO"/>
    <property type="match status" value="1"/>
</dbReference>
<dbReference type="InterPro" id="IPR018976">
    <property type="entry name" value="Imelysin-like"/>
</dbReference>
<dbReference type="Proteomes" id="UP000531216">
    <property type="component" value="Unassembled WGS sequence"/>
</dbReference>
<keyword evidence="7" id="KW-1185">Reference proteome</keyword>
<dbReference type="SUPFAM" id="SSF49503">
    <property type="entry name" value="Cupredoxins"/>
    <property type="match status" value="1"/>
</dbReference>
<dbReference type="CDD" id="cd14656">
    <property type="entry name" value="Imelysin-like_EfeO"/>
    <property type="match status" value="1"/>
</dbReference>
<protein>
    <submittedName>
        <fullName evidence="6">Iron uptake system EfeUOB component EfeO/EfeM</fullName>
    </submittedName>
</protein>
<comment type="subcellular location">
    <subcellularLocation>
        <location evidence="1">Periplasm</location>
    </subcellularLocation>
</comment>
<evidence type="ECO:0000313" key="7">
    <source>
        <dbReference type="Proteomes" id="UP000531216"/>
    </source>
</evidence>
<evidence type="ECO:0000313" key="6">
    <source>
        <dbReference type="EMBL" id="MBB3937839.1"/>
    </source>
</evidence>
<proteinExistence type="inferred from homology"/>
<organism evidence="6 7">
    <name type="scientific">Aureimonas phyllosphaerae</name>
    <dbReference type="NCBI Taxonomy" id="1166078"/>
    <lineage>
        <taxon>Bacteria</taxon>
        <taxon>Pseudomonadati</taxon>
        <taxon>Pseudomonadota</taxon>
        <taxon>Alphaproteobacteria</taxon>
        <taxon>Hyphomicrobiales</taxon>
        <taxon>Aurantimonadaceae</taxon>
        <taxon>Aureimonas</taxon>
    </lineage>
</organism>
<dbReference type="OrthoDB" id="7348379at2"/>
<dbReference type="InterPro" id="IPR034981">
    <property type="entry name" value="Imelysin-like_EfeO/Algp7"/>
</dbReference>
<dbReference type="EMBL" id="JACIDO010000012">
    <property type="protein sequence ID" value="MBB3937839.1"/>
    <property type="molecule type" value="Genomic_DNA"/>
</dbReference>
<dbReference type="AlphaFoldDB" id="A0A7W6BXE1"/>
<evidence type="ECO:0000259" key="5">
    <source>
        <dbReference type="Pfam" id="PF13473"/>
    </source>
</evidence>
<dbReference type="Gene3D" id="1.20.1420.20">
    <property type="entry name" value="M75 peptidase, HXXE motif"/>
    <property type="match status" value="1"/>
</dbReference>
<dbReference type="InterPro" id="IPR053377">
    <property type="entry name" value="Iron_uptake_EfeM/EfeO"/>
</dbReference>
<dbReference type="InterPro" id="IPR028096">
    <property type="entry name" value="EfeO_Cupredoxin"/>
</dbReference>
<dbReference type="InterPro" id="IPR038352">
    <property type="entry name" value="Imelysin_sf"/>
</dbReference>
<reference evidence="6 7" key="1">
    <citation type="submission" date="2020-08" db="EMBL/GenBank/DDBJ databases">
        <title>Genomic Encyclopedia of Type Strains, Phase IV (KMG-IV): sequencing the most valuable type-strain genomes for metagenomic binning, comparative biology and taxonomic classification.</title>
        <authorList>
            <person name="Goeker M."/>
        </authorList>
    </citation>
    <scope>NUCLEOTIDE SEQUENCE [LARGE SCALE GENOMIC DNA]</scope>
    <source>
        <strain evidence="6 7">DSM 25024</strain>
    </source>
</reference>
<feature type="domain" description="EfeO-type cupredoxin-like" evidence="5">
    <location>
        <begin position="32"/>
        <end position="132"/>
    </location>
</feature>
<comment type="caution">
    <text evidence="6">The sequence shown here is derived from an EMBL/GenBank/DDBJ whole genome shotgun (WGS) entry which is preliminary data.</text>
</comment>
<evidence type="ECO:0000256" key="3">
    <source>
        <dbReference type="ARBA" id="ARBA00022729"/>
    </source>
</evidence>
<dbReference type="InterPro" id="IPR008972">
    <property type="entry name" value="Cupredoxin"/>
</dbReference>
<dbReference type="RefSeq" id="WP_090965544.1">
    <property type="nucleotide sequence ID" value="NZ_FOOA01000019.1"/>
</dbReference>
<dbReference type="NCBIfam" id="NF041757">
    <property type="entry name" value="EfeO"/>
    <property type="match status" value="1"/>
</dbReference>
<dbReference type="Pfam" id="PF13473">
    <property type="entry name" value="Cupredoxin_1"/>
    <property type="match status" value="1"/>
</dbReference>
<evidence type="ECO:0000256" key="2">
    <source>
        <dbReference type="ARBA" id="ARBA00005989"/>
    </source>
</evidence>
<dbReference type="Gene3D" id="2.60.40.420">
    <property type="entry name" value="Cupredoxins - blue copper proteins"/>
    <property type="match status" value="1"/>
</dbReference>
<gene>
    <name evidence="6" type="ORF">GGR05_004008</name>
</gene>
<feature type="domain" description="Imelysin-like" evidence="4">
    <location>
        <begin position="153"/>
        <end position="383"/>
    </location>
</feature>
<sequence>MTAASPAPASRRALRWGAVASAGLMVAGLGAFAYASQVAARRSPGGDAVTVTLRGDACQPNALTVPAGRVSFRIVNETERAVEWEILDGVMVVEERENIAPGLSQTFGARLKPGEYAITCGLLSNPRGRLVVLPSGNGAPVEAPRLVAFVGPLAEYQVFTQMQARDLQRAVAALDAAVQAGDLAKARELYSQARAPFERIAPVAERIGDLADRIDPVAAYLAAREADGGFTGFHRLEYGLFAKNSLAGLEPVSKQLVADVGALRERLRALKTGPADMTDGAARALRSLADTTDGGGENVYARTDVADIAARVAGVEKIAALLKPVAADAAPAPFGAVDAQLETLKTDVAAIAGTGAAPSFDAVPAAALAKLATDARALAEAIETLGGAIGLGQDDA</sequence>
<comment type="similarity">
    <text evidence="2">Belongs to the EfeM/EfeO family.</text>
</comment>
<accession>A0A7W6BXE1</accession>
<dbReference type="Pfam" id="PF09375">
    <property type="entry name" value="Peptidase_M75"/>
    <property type="match status" value="1"/>
</dbReference>
<dbReference type="InterPro" id="IPR050894">
    <property type="entry name" value="EfeM/EfeO_iron_uptake"/>
</dbReference>
<evidence type="ECO:0000259" key="4">
    <source>
        <dbReference type="Pfam" id="PF09375"/>
    </source>
</evidence>
<dbReference type="PANTHER" id="PTHR39192">
    <property type="entry name" value="IRON UPTAKE SYSTEM COMPONENT EFEO"/>
    <property type="match status" value="1"/>
</dbReference>